<dbReference type="RefSeq" id="WP_198122969.1">
    <property type="nucleotide sequence ID" value="NZ_JAECZC010000002.1"/>
</dbReference>
<dbReference type="Proteomes" id="UP000632766">
    <property type="component" value="Unassembled WGS sequence"/>
</dbReference>
<gene>
    <name evidence="2" type="ORF">I8748_01775</name>
</gene>
<dbReference type="PANTHER" id="PTHR40455:SF1">
    <property type="entry name" value="ANTITOXIN HIGA"/>
    <property type="match status" value="1"/>
</dbReference>
<feature type="domain" description="HTH cro/C1-type" evidence="1">
    <location>
        <begin position="78"/>
        <end position="131"/>
    </location>
</feature>
<name>A0A8J7L6B3_9NOST</name>
<dbReference type="PANTHER" id="PTHR40455">
    <property type="entry name" value="ANTITOXIN HIGA"/>
    <property type="match status" value="1"/>
</dbReference>
<organism evidence="2 3">
    <name type="scientific">Amazonocrinis nigriterrae CENA67</name>
    <dbReference type="NCBI Taxonomy" id="2794033"/>
    <lineage>
        <taxon>Bacteria</taxon>
        <taxon>Bacillati</taxon>
        <taxon>Cyanobacteriota</taxon>
        <taxon>Cyanophyceae</taxon>
        <taxon>Nostocales</taxon>
        <taxon>Nostocaceae</taxon>
        <taxon>Amazonocrinis</taxon>
        <taxon>Amazonocrinis nigriterrae</taxon>
    </lineage>
</organism>
<reference evidence="2 3" key="1">
    <citation type="journal article" date="2021" name="Int. J. Syst. Evol. Microbiol.">
        <title>Amazonocrinis nigriterrae gen. nov., sp. nov., Atlanticothrix silvestris gen. nov., sp. nov. and Dendronalium phyllosphericum gen. nov., sp. nov., nostocacean cyanobacteria from Brazilian environments.</title>
        <authorList>
            <person name="Alvarenga D.O."/>
            <person name="Andreote A.P.D."/>
            <person name="Branco L.H.Z."/>
            <person name="Delbaje E."/>
            <person name="Cruz R.B."/>
            <person name="Varani A.M."/>
            <person name="Fiore M.F."/>
        </authorList>
    </citation>
    <scope>NUCLEOTIDE SEQUENCE [LARGE SCALE GENOMIC DNA]</scope>
    <source>
        <strain evidence="2 3">CENA67</strain>
    </source>
</reference>
<dbReference type="Gene3D" id="1.10.260.40">
    <property type="entry name" value="lambda repressor-like DNA-binding domains"/>
    <property type="match status" value="1"/>
</dbReference>
<dbReference type="InterPro" id="IPR039060">
    <property type="entry name" value="Antitox_HigA"/>
</dbReference>
<dbReference type="InterPro" id="IPR001387">
    <property type="entry name" value="Cro/C1-type_HTH"/>
</dbReference>
<proteinExistence type="predicted"/>
<dbReference type="PROSITE" id="PS50943">
    <property type="entry name" value="HTH_CROC1"/>
    <property type="match status" value="1"/>
</dbReference>
<evidence type="ECO:0000313" key="3">
    <source>
        <dbReference type="Proteomes" id="UP000632766"/>
    </source>
</evidence>
<dbReference type="EMBL" id="JAECZC010000002">
    <property type="protein sequence ID" value="MBH8560920.1"/>
    <property type="molecule type" value="Genomic_DNA"/>
</dbReference>
<evidence type="ECO:0000313" key="2">
    <source>
        <dbReference type="EMBL" id="MBH8560920.1"/>
    </source>
</evidence>
<evidence type="ECO:0000259" key="1">
    <source>
        <dbReference type="PROSITE" id="PS50943"/>
    </source>
</evidence>
<dbReference type="SUPFAM" id="SSF47413">
    <property type="entry name" value="lambda repressor-like DNA-binding domains"/>
    <property type="match status" value="1"/>
</dbReference>
<sequence length="133" mass="15054">MTLTFNSDNYASLLVKYQPKVIKTEEENQQAIALAEELSHQVNRTVEESALLELLITLIEKYEDEQYPMQEATPHSMLLHLMEARSLEAADLVAILGSREVVSQVMNGKQEITQNMAKALGQFFHVDASLFEN</sequence>
<accession>A0A8J7L6B3</accession>
<dbReference type="InterPro" id="IPR010982">
    <property type="entry name" value="Lambda_DNA-bd_dom_sf"/>
</dbReference>
<keyword evidence="3" id="KW-1185">Reference proteome</keyword>
<dbReference type="GO" id="GO:0001046">
    <property type="term" value="F:core promoter sequence-specific DNA binding"/>
    <property type="evidence" value="ECO:0007669"/>
    <property type="project" value="TreeGrafter"/>
</dbReference>
<comment type="caution">
    <text evidence="2">The sequence shown here is derived from an EMBL/GenBank/DDBJ whole genome shotgun (WGS) entry which is preliminary data.</text>
</comment>
<protein>
    <submittedName>
        <fullName evidence="2">Transcriptional regulator</fullName>
    </submittedName>
</protein>
<dbReference type="GO" id="GO:0006355">
    <property type="term" value="P:regulation of DNA-templated transcription"/>
    <property type="evidence" value="ECO:0007669"/>
    <property type="project" value="InterPro"/>
</dbReference>
<dbReference type="AlphaFoldDB" id="A0A8J7L6B3"/>